<dbReference type="EMBL" id="AACS02000002">
    <property type="protein sequence ID" value="EFI28507.1"/>
    <property type="molecule type" value="Genomic_DNA"/>
</dbReference>
<dbReference type="InParanoid" id="D6RL15"/>
<evidence type="ECO:0000313" key="2">
    <source>
        <dbReference type="EMBL" id="EFI28507.1"/>
    </source>
</evidence>
<gene>
    <name evidence="2" type="ORF">CC1G_14039</name>
</gene>
<dbReference type="KEGG" id="cci:CC1G_14039"/>
<reference evidence="2 3" key="1">
    <citation type="journal article" date="2010" name="Proc. Natl. Acad. Sci. U.S.A.">
        <title>Insights into evolution of multicellular fungi from the assembled chromosomes of the mushroom Coprinopsis cinerea (Coprinus cinereus).</title>
        <authorList>
            <person name="Stajich J.E."/>
            <person name="Wilke S.K."/>
            <person name="Ahren D."/>
            <person name="Au C.H."/>
            <person name="Birren B.W."/>
            <person name="Borodovsky M."/>
            <person name="Burns C."/>
            <person name="Canback B."/>
            <person name="Casselton L.A."/>
            <person name="Cheng C.K."/>
            <person name="Deng J."/>
            <person name="Dietrich F.S."/>
            <person name="Fargo D.C."/>
            <person name="Farman M.L."/>
            <person name="Gathman A.C."/>
            <person name="Goldberg J."/>
            <person name="Guigo R."/>
            <person name="Hoegger P.J."/>
            <person name="Hooker J.B."/>
            <person name="Huggins A."/>
            <person name="James T.Y."/>
            <person name="Kamada T."/>
            <person name="Kilaru S."/>
            <person name="Kodira C."/>
            <person name="Kues U."/>
            <person name="Kupfer D."/>
            <person name="Kwan H.S."/>
            <person name="Lomsadze A."/>
            <person name="Li W."/>
            <person name="Lilly W.W."/>
            <person name="Ma L.J."/>
            <person name="Mackey A.J."/>
            <person name="Manning G."/>
            <person name="Martin F."/>
            <person name="Muraguchi H."/>
            <person name="Natvig D.O."/>
            <person name="Palmerini H."/>
            <person name="Ramesh M.A."/>
            <person name="Rehmeyer C.J."/>
            <person name="Roe B.A."/>
            <person name="Shenoy N."/>
            <person name="Stanke M."/>
            <person name="Ter-Hovhannisyan V."/>
            <person name="Tunlid A."/>
            <person name="Velagapudi R."/>
            <person name="Vision T.J."/>
            <person name="Zeng Q."/>
            <person name="Zolan M.E."/>
            <person name="Pukkila P.J."/>
        </authorList>
    </citation>
    <scope>NUCLEOTIDE SEQUENCE [LARGE SCALE GENOMIC DNA]</scope>
    <source>
        <strain evidence="3">Okayama-7 / 130 / ATCC MYA-4618 / FGSC 9003</strain>
    </source>
</reference>
<dbReference type="GeneID" id="9379911"/>
<keyword evidence="3" id="KW-1185">Reference proteome</keyword>
<name>D6RL15_COPC7</name>
<evidence type="ECO:0000313" key="3">
    <source>
        <dbReference type="Proteomes" id="UP000001861"/>
    </source>
</evidence>
<proteinExistence type="predicted"/>
<dbReference type="HOGENOM" id="CLU_1372137_0_0_1"/>
<feature type="region of interest" description="Disordered" evidence="1">
    <location>
        <begin position="45"/>
        <end position="67"/>
    </location>
</feature>
<accession>D6RL15</accession>
<organism evidence="2 3">
    <name type="scientific">Coprinopsis cinerea (strain Okayama-7 / 130 / ATCC MYA-4618 / FGSC 9003)</name>
    <name type="common">Inky cap fungus</name>
    <name type="synonym">Hormographiella aspergillata</name>
    <dbReference type="NCBI Taxonomy" id="240176"/>
    <lineage>
        <taxon>Eukaryota</taxon>
        <taxon>Fungi</taxon>
        <taxon>Dikarya</taxon>
        <taxon>Basidiomycota</taxon>
        <taxon>Agaricomycotina</taxon>
        <taxon>Agaricomycetes</taxon>
        <taxon>Agaricomycetidae</taxon>
        <taxon>Agaricales</taxon>
        <taxon>Agaricineae</taxon>
        <taxon>Psathyrellaceae</taxon>
        <taxon>Coprinopsis</taxon>
    </lineage>
</organism>
<protein>
    <submittedName>
        <fullName evidence="2">Uncharacterized protein</fullName>
    </submittedName>
</protein>
<comment type="caution">
    <text evidence="2">The sequence shown here is derived from an EMBL/GenBank/DDBJ whole genome shotgun (WGS) entry which is preliminary data.</text>
</comment>
<dbReference type="RefSeq" id="XP_002912001.1">
    <property type="nucleotide sequence ID" value="XM_002911955.1"/>
</dbReference>
<dbReference type="AlphaFoldDB" id="D6RL15"/>
<sequence>MPQMGLKIYALSHFKCISPFSATASSHYTRYTHAVPLWPFQHMRRIQTGPPQGRPQPAAHQPRTRQPTLRLGSTIPFSILVLALVLVLENMTPTGSQLRPYDEEHRRGLVGTGAYMGSHVHTAPSLVVVYPAHVDPTTSHRAPTLLFRILPPQNRVLPLQLRSKSVTAPFTQHPILMTDLLPASRGEPPREKDEPWTAV</sequence>
<dbReference type="Proteomes" id="UP000001861">
    <property type="component" value="Unassembled WGS sequence"/>
</dbReference>
<dbReference type="VEuPathDB" id="FungiDB:CC1G_14039"/>
<evidence type="ECO:0000256" key="1">
    <source>
        <dbReference type="SAM" id="MobiDB-lite"/>
    </source>
</evidence>